<comment type="caution">
    <text evidence="2">The sequence shown here is derived from an EMBL/GenBank/DDBJ whole genome shotgun (WGS) entry which is preliminary data.</text>
</comment>
<keyword evidence="1" id="KW-0472">Membrane</keyword>
<proteinExistence type="predicted"/>
<organism evidence="2 3">
    <name type="scientific">Anaerosalibacter bizertensis</name>
    <dbReference type="NCBI Taxonomy" id="932217"/>
    <lineage>
        <taxon>Bacteria</taxon>
        <taxon>Bacillati</taxon>
        <taxon>Bacillota</taxon>
        <taxon>Tissierellia</taxon>
        <taxon>Tissierellales</taxon>
        <taxon>Sporanaerobacteraceae</taxon>
        <taxon>Anaerosalibacter</taxon>
    </lineage>
</organism>
<accession>A0A9Q4AA39</accession>
<evidence type="ECO:0000313" key="2">
    <source>
        <dbReference type="EMBL" id="MCG4564049.1"/>
    </source>
</evidence>
<keyword evidence="3" id="KW-1185">Reference proteome</keyword>
<reference evidence="2" key="1">
    <citation type="submission" date="2022-01" db="EMBL/GenBank/DDBJ databases">
        <title>Collection of gut derived symbiotic bacterial strains cultured from healthy donors.</title>
        <authorList>
            <person name="Lin H."/>
            <person name="Kohout C."/>
            <person name="Waligurski E."/>
            <person name="Pamer E.G."/>
        </authorList>
    </citation>
    <scope>NUCLEOTIDE SEQUENCE</scope>
    <source>
        <strain evidence="2">MSK.14.39</strain>
    </source>
</reference>
<keyword evidence="1" id="KW-0812">Transmembrane</keyword>
<sequence length="76" mass="8356">MKNRGDYMEYMGKILITIGIVLLILGAVILLGGKIGLGKLPGDIFVKKGNFTFFFPIVSSLIISLILTLILNLFKK</sequence>
<feature type="transmembrane region" description="Helical" evidence="1">
    <location>
        <begin position="12"/>
        <end position="33"/>
    </location>
</feature>
<protein>
    <submittedName>
        <fullName evidence="2">DUF2905 domain-containing protein</fullName>
    </submittedName>
</protein>
<dbReference type="Pfam" id="PF11146">
    <property type="entry name" value="DUF2905"/>
    <property type="match status" value="1"/>
</dbReference>
<dbReference type="AlphaFoldDB" id="A0A9Q4AA39"/>
<dbReference type="PANTHER" id="PTHR36443:SF1">
    <property type="entry name" value="BSR5223 PROTEIN"/>
    <property type="match status" value="1"/>
</dbReference>
<dbReference type="EMBL" id="JAKNID010000002">
    <property type="protein sequence ID" value="MCG4564049.1"/>
    <property type="molecule type" value="Genomic_DNA"/>
</dbReference>
<name>A0A9Q4AA39_9FIRM</name>
<dbReference type="Proteomes" id="UP001108123">
    <property type="component" value="Unassembled WGS sequence"/>
</dbReference>
<keyword evidence="1" id="KW-1133">Transmembrane helix</keyword>
<dbReference type="RefSeq" id="WP_244985899.1">
    <property type="nucleotide sequence ID" value="NZ_JAHLOA010000004.1"/>
</dbReference>
<dbReference type="PANTHER" id="PTHR36443">
    <property type="entry name" value="BSR5223 PROTEIN"/>
    <property type="match status" value="1"/>
</dbReference>
<feature type="transmembrane region" description="Helical" evidence="1">
    <location>
        <begin position="53"/>
        <end position="74"/>
    </location>
</feature>
<dbReference type="InterPro" id="IPR021320">
    <property type="entry name" value="DUF2905"/>
</dbReference>
<gene>
    <name evidence="2" type="ORF">L0P62_01165</name>
</gene>
<evidence type="ECO:0000256" key="1">
    <source>
        <dbReference type="SAM" id="Phobius"/>
    </source>
</evidence>
<evidence type="ECO:0000313" key="3">
    <source>
        <dbReference type="Proteomes" id="UP001108123"/>
    </source>
</evidence>